<keyword evidence="2" id="KW-1185">Reference proteome</keyword>
<dbReference type="AlphaFoldDB" id="A0A7M7JZT7"/>
<proteinExistence type="predicted"/>
<protein>
    <submittedName>
        <fullName evidence="1">Uncharacterized protein</fullName>
    </submittedName>
</protein>
<reference evidence="1" key="1">
    <citation type="submission" date="2021-01" db="UniProtKB">
        <authorList>
            <consortium name="EnsemblMetazoa"/>
        </authorList>
    </citation>
    <scope>IDENTIFICATION</scope>
</reference>
<accession>A0A7M7JZT7</accession>
<dbReference type="EnsemblMetazoa" id="XM_022797723">
    <property type="protein sequence ID" value="XP_022653458"/>
    <property type="gene ID" value="LOC111247135"/>
</dbReference>
<dbReference type="InParanoid" id="A0A7M7JZT7"/>
<dbReference type="GeneID" id="111247135"/>
<dbReference type="KEGG" id="vde:111247135"/>
<dbReference type="RefSeq" id="XP_022653458.1">
    <property type="nucleotide sequence ID" value="XM_022797723.1"/>
</dbReference>
<sequence length="137" mass="15360">MLVSGRKDMSWDDDLEVLADTDSYNGYVLVPSRRCYDFPVIPICARYNSSLVRYGQCVENFTSSSYSEENYSSSSEVSSLTSDYIRGGYRSWAADPPDFILDAPSKTTCSLTSGVLREIDKQPRPVTFRLLIPARTA</sequence>
<organism evidence="1 2">
    <name type="scientific">Varroa destructor</name>
    <name type="common">Honeybee mite</name>
    <dbReference type="NCBI Taxonomy" id="109461"/>
    <lineage>
        <taxon>Eukaryota</taxon>
        <taxon>Metazoa</taxon>
        <taxon>Ecdysozoa</taxon>
        <taxon>Arthropoda</taxon>
        <taxon>Chelicerata</taxon>
        <taxon>Arachnida</taxon>
        <taxon>Acari</taxon>
        <taxon>Parasitiformes</taxon>
        <taxon>Mesostigmata</taxon>
        <taxon>Gamasina</taxon>
        <taxon>Dermanyssoidea</taxon>
        <taxon>Varroidae</taxon>
        <taxon>Varroa</taxon>
    </lineage>
</organism>
<evidence type="ECO:0000313" key="2">
    <source>
        <dbReference type="Proteomes" id="UP000594260"/>
    </source>
</evidence>
<evidence type="ECO:0000313" key="1">
    <source>
        <dbReference type="EnsemblMetazoa" id="XP_022653458"/>
    </source>
</evidence>
<name>A0A7M7JZT7_VARDE</name>
<dbReference type="Proteomes" id="UP000594260">
    <property type="component" value="Unplaced"/>
</dbReference>